<keyword evidence="1" id="KW-1133">Transmembrane helix</keyword>
<dbReference type="RefSeq" id="WP_143535520.1">
    <property type="nucleotide sequence ID" value="NZ_FWFZ01000009.1"/>
</dbReference>
<dbReference type="GO" id="GO:0004190">
    <property type="term" value="F:aspartic-type endopeptidase activity"/>
    <property type="evidence" value="ECO:0007669"/>
    <property type="project" value="InterPro"/>
</dbReference>
<dbReference type="AlphaFoldDB" id="A0A1Y5SXE3"/>
<dbReference type="GO" id="GO:0016020">
    <property type="term" value="C:membrane"/>
    <property type="evidence" value="ECO:0007669"/>
    <property type="project" value="InterPro"/>
</dbReference>
<dbReference type="OrthoDB" id="7709484at2"/>
<reference evidence="3 4" key="1">
    <citation type="submission" date="2017-03" db="EMBL/GenBank/DDBJ databases">
        <authorList>
            <person name="Afonso C.L."/>
            <person name="Miller P.J."/>
            <person name="Scott M.A."/>
            <person name="Spackman E."/>
            <person name="Goraichik I."/>
            <person name="Dimitrov K.M."/>
            <person name="Suarez D.L."/>
            <person name="Swayne D.E."/>
        </authorList>
    </citation>
    <scope>NUCLEOTIDE SEQUENCE [LARGE SCALE GENOMIC DNA]</scope>
    <source>
        <strain evidence="3 4">CECT 7023</strain>
    </source>
</reference>
<dbReference type="Pfam" id="PF01478">
    <property type="entry name" value="Peptidase_A24"/>
    <property type="match status" value="1"/>
</dbReference>
<dbReference type="Proteomes" id="UP000193900">
    <property type="component" value="Unassembled WGS sequence"/>
</dbReference>
<feature type="transmembrane region" description="Helical" evidence="1">
    <location>
        <begin position="36"/>
        <end position="55"/>
    </location>
</feature>
<feature type="transmembrane region" description="Helical" evidence="1">
    <location>
        <begin position="94"/>
        <end position="121"/>
    </location>
</feature>
<proteinExistence type="predicted"/>
<dbReference type="EMBL" id="FWFZ01000009">
    <property type="protein sequence ID" value="SLN50823.1"/>
    <property type="molecule type" value="Genomic_DNA"/>
</dbReference>
<accession>A0A1Y5SXE3</accession>
<feature type="transmembrane region" description="Helical" evidence="1">
    <location>
        <begin position="61"/>
        <end position="82"/>
    </location>
</feature>
<keyword evidence="4" id="KW-1185">Reference proteome</keyword>
<evidence type="ECO:0000259" key="2">
    <source>
        <dbReference type="Pfam" id="PF01478"/>
    </source>
</evidence>
<name>A0A1Y5SXE3_9RHOB</name>
<evidence type="ECO:0000313" key="3">
    <source>
        <dbReference type="EMBL" id="SLN50823.1"/>
    </source>
</evidence>
<evidence type="ECO:0000313" key="4">
    <source>
        <dbReference type="Proteomes" id="UP000193900"/>
    </source>
</evidence>
<organism evidence="3 4">
    <name type="scientific">Roseisalinus antarcticus</name>
    <dbReference type="NCBI Taxonomy" id="254357"/>
    <lineage>
        <taxon>Bacteria</taxon>
        <taxon>Pseudomonadati</taxon>
        <taxon>Pseudomonadota</taxon>
        <taxon>Alphaproteobacteria</taxon>
        <taxon>Rhodobacterales</taxon>
        <taxon>Roseobacteraceae</taxon>
        <taxon>Roseisalinus</taxon>
    </lineage>
</organism>
<gene>
    <name evidence="3" type="ORF">ROA7023_02208</name>
</gene>
<keyword evidence="1" id="KW-0812">Transmembrane</keyword>
<evidence type="ECO:0000256" key="1">
    <source>
        <dbReference type="SAM" id="Phobius"/>
    </source>
</evidence>
<feature type="domain" description="Prepilin type IV endopeptidase peptidase" evidence="2">
    <location>
        <begin position="15"/>
        <end position="103"/>
    </location>
</feature>
<feature type="transmembrane region" description="Helical" evidence="1">
    <location>
        <begin position="141"/>
        <end position="161"/>
    </location>
</feature>
<dbReference type="InterPro" id="IPR000045">
    <property type="entry name" value="Prepilin_IV_endopep_pep"/>
</dbReference>
<keyword evidence="1" id="KW-0472">Membrane</keyword>
<dbReference type="Gene3D" id="1.20.120.1220">
    <property type="match status" value="1"/>
</dbReference>
<feature type="transmembrane region" description="Helical" evidence="1">
    <location>
        <begin position="6"/>
        <end position="24"/>
    </location>
</feature>
<sequence>MTTEAFAAACLAPFVLPICLYVAFTDLKQMRITNQAVTALVVVFAIGGLILYPFPDYLWRWLHLVVVLVVGIVLNMGGALGAGDAKFMAAAAPFVALADIGLASWLLAGTAVSGFIAHRIARGTRLRELAPGWESWTAGKRFPMGFPLGATLAAYLLITAFRPV</sequence>
<protein>
    <submittedName>
        <fullName evidence="3">Type IV leader peptidase family protein</fullName>
    </submittedName>
</protein>